<dbReference type="Proteomes" id="UP001055072">
    <property type="component" value="Unassembled WGS sequence"/>
</dbReference>
<dbReference type="EMBL" id="MU274955">
    <property type="protein sequence ID" value="KAI0083696.1"/>
    <property type="molecule type" value="Genomic_DNA"/>
</dbReference>
<name>A0ACB8TNX3_9APHY</name>
<evidence type="ECO:0000313" key="1">
    <source>
        <dbReference type="EMBL" id="KAI0083696.1"/>
    </source>
</evidence>
<organism evidence="1 2">
    <name type="scientific">Irpex rosettiformis</name>
    <dbReference type="NCBI Taxonomy" id="378272"/>
    <lineage>
        <taxon>Eukaryota</taxon>
        <taxon>Fungi</taxon>
        <taxon>Dikarya</taxon>
        <taxon>Basidiomycota</taxon>
        <taxon>Agaricomycotina</taxon>
        <taxon>Agaricomycetes</taxon>
        <taxon>Polyporales</taxon>
        <taxon>Irpicaceae</taxon>
        <taxon>Irpex</taxon>
    </lineage>
</organism>
<keyword evidence="2" id="KW-1185">Reference proteome</keyword>
<accession>A0ACB8TNX3</accession>
<protein>
    <submittedName>
        <fullName evidence="1">Uncharacterized protein</fullName>
    </submittedName>
</protein>
<sequence length="100" mass="11263">MRSFSCSYLVLLTFTCSYRSKADFCTSLVRAHSVISLDRGGQAAFVTRGRMFTILLSLATRLILVEAEPVQETGKESRYVVVNVHLLWPWANLALSTVYE</sequence>
<comment type="caution">
    <text evidence="1">The sequence shown here is derived from an EMBL/GenBank/DDBJ whole genome shotgun (WGS) entry which is preliminary data.</text>
</comment>
<gene>
    <name evidence="1" type="ORF">BDY19DRAFT_975882</name>
</gene>
<reference evidence="1" key="1">
    <citation type="journal article" date="2021" name="Environ. Microbiol.">
        <title>Gene family expansions and transcriptome signatures uncover fungal adaptations to wood decay.</title>
        <authorList>
            <person name="Hage H."/>
            <person name="Miyauchi S."/>
            <person name="Viragh M."/>
            <person name="Drula E."/>
            <person name="Min B."/>
            <person name="Chaduli D."/>
            <person name="Navarro D."/>
            <person name="Favel A."/>
            <person name="Norest M."/>
            <person name="Lesage-Meessen L."/>
            <person name="Balint B."/>
            <person name="Merenyi Z."/>
            <person name="de Eugenio L."/>
            <person name="Morin E."/>
            <person name="Martinez A.T."/>
            <person name="Baldrian P."/>
            <person name="Stursova M."/>
            <person name="Martinez M.J."/>
            <person name="Novotny C."/>
            <person name="Magnuson J.K."/>
            <person name="Spatafora J.W."/>
            <person name="Maurice S."/>
            <person name="Pangilinan J."/>
            <person name="Andreopoulos W."/>
            <person name="LaButti K."/>
            <person name="Hundley H."/>
            <person name="Na H."/>
            <person name="Kuo A."/>
            <person name="Barry K."/>
            <person name="Lipzen A."/>
            <person name="Henrissat B."/>
            <person name="Riley R."/>
            <person name="Ahrendt S."/>
            <person name="Nagy L.G."/>
            <person name="Grigoriev I.V."/>
            <person name="Martin F."/>
            <person name="Rosso M.N."/>
        </authorList>
    </citation>
    <scope>NUCLEOTIDE SEQUENCE</scope>
    <source>
        <strain evidence="1">CBS 384.51</strain>
    </source>
</reference>
<feature type="non-terminal residue" evidence="1">
    <location>
        <position position="100"/>
    </location>
</feature>
<evidence type="ECO:0000313" key="2">
    <source>
        <dbReference type="Proteomes" id="UP001055072"/>
    </source>
</evidence>
<proteinExistence type="predicted"/>